<dbReference type="Proteomes" id="UP000016931">
    <property type="component" value="Unassembled WGS sequence"/>
</dbReference>
<name>N1QDD8_SPHMS</name>
<gene>
    <name evidence="2" type="ORF">SEPMUDRAFT_135776</name>
</gene>
<evidence type="ECO:0000313" key="2">
    <source>
        <dbReference type="EMBL" id="EMF09356.1"/>
    </source>
</evidence>
<evidence type="ECO:0000256" key="1">
    <source>
        <dbReference type="SAM" id="MobiDB-lite"/>
    </source>
</evidence>
<dbReference type="AlphaFoldDB" id="N1QDD8"/>
<feature type="region of interest" description="Disordered" evidence="1">
    <location>
        <begin position="245"/>
        <end position="266"/>
    </location>
</feature>
<reference evidence="2 3" key="1">
    <citation type="journal article" date="2012" name="PLoS Pathog.">
        <title>Diverse lifestyles and strategies of plant pathogenesis encoded in the genomes of eighteen Dothideomycetes fungi.</title>
        <authorList>
            <person name="Ohm R.A."/>
            <person name="Feau N."/>
            <person name="Henrissat B."/>
            <person name="Schoch C.L."/>
            <person name="Horwitz B.A."/>
            <person name="Barry K.W."/>
            <person name="Condon B.J."/>
            <person name="Copeland A.C."/>
            <person name="Dhillon B."/>
            <person name="Glaser F."/>
            <person name="Hesse C.N."/>
            <person name="Kosti I."/>
            <person name="LaButti K."/>
            <person name="Lindquist E.A."/>
            <person name="Lucas S."/>
            <person name="Salamov A.A."/>
            <person name="Bradshaw R.E."/>
            <person name="Ciuffetti L."/>
            <person name="Hamelin R.C."/>
            <person name="Kema G.H.J."/>
            <person name="Lawrence C."/>
            <person name="Scott J.A."/>
            <person name="Spatafora J.W."/>
            <person name="Turgeon B.G."/>
            <person name="de Wit P.J.G.M."/>
            <person name="Zhong S."/>
            <person name="Goodwin S.B."/>
            <person name="Grigoriev I.V."/>
        </authorList>
    </citation>
    <scope>NUCLEOTIDE SEQUENCE [LARGE SCALE GENOMIC DNA]</scope>
    <source>
        <strain evidence="2 3">SO2202</strain>
    </source>
</reference>
<dbReference type="EMBL" id="KB456269">
    <property type="protein sequence ID" value="EMF09356.1"/>
    <property type="molecule type" value="Genomic_DNA"/>
</dbReference>
<keyword evidence="3" id="KW-1185">Reference proteome</keyword>
<dbReference type="GeneID" id="27899868"/>
<dbReference type="RefSeq" id="XP_016757477.1">
    <property type="nucleotide sequence ID" value="XM_016902731.1"/>
</dbReference>
<organism evidence="2 3">
    <name type="scientific">Sphaerulina musiva (strain SO2202)</name>
    <name type="common">Poplar stem canker fungus</name>
    <name type="synonym">Septoria musiva</name>
    <dbReference type="NCBI Taxonomy" id="692275"/>
    <lineage>
        <taxon>Eukaryota</taxon>
        <taxon>Fungi</taxon>
        <taxon>Dikarya</taxon>
        <taxon>Ascomycota</taxon>
        <taxon>Pezizomycotina</taxon>
        <taxon>Dothideomycetes</taxon>
        <taxon>Dothideomycetidae</taxon>
        <taxon>Mycosphaerellales</taxon>
        <taxon>Mycosphaerellaceae</taxon>
        <taxon>Sphaerulina</taxon>
    </lineage>
</organism>
<evidence type="ECO:0000313" key="3">
    <source>
        <dbReference type="Proteomes" id="UP000016931"/>
    </source>
</evidence>
<sequence length="266" mass="29927">MLAFNFGSSRGELGFGSWIKSHVETISGSNLLIGNRRATLMTTTRRRPCIDVRGCAPMLTLCMPYSEVEEFEANFHQEALKGLGLCAHNKYPFVALPKTRIAKIAAIGLEPVDAWTSPFGMFESTYDRRLDSHNEDHEFILDAAWTVCGLHPLNVSTSIFVRTCLPSPLVPESHEATKCIRMALASRALRNRREAGRPSLGLAQVLPTQPEKRGCFYLLRSWHFPPHLVLSSSVTWRTTYQNGTEMHEVPRQRRMTQGDAKFGTLH</sequence>
<proteinExistence type="predicted"/>
<protein>
    <submittedName>
        <fullName evidence="2">Uncharacterized protein</fullName>
    </submittedName>
</protein>
<dbReference type="HOGENOM" id="CLU_1046508_0_0_1"/>
<accession>N1QDD8</accession>